<organism evidence="2 3">
    <name type="scientific">Fictibacillus macauensis ZFHKF-1</name>
    <dbReference type="NCBI Taxonomy" id="1196324"/>
    <lineage>
        <taxon>Bacteria</taxon>
        <taxon>Bacillati</taxon>
        <taxon>Bacillota</taxon>
        <taxon>Bacilli</taxon>
        <taxon>Bacillales</taxon>
        <taxon>Fictibacillaceae</taxon>
        <taxon>Fictibacillus</taxon>
    </lineage>
</organism>
<comment type="caution">
    <text evidence="2">The sequence shown here is derived from an EMBL/GenBank/DDBJ whole genome shotgun (WGS) entry which is preliminary data.</text>
</comment>
<name>I8AK39_9BACL</name>
<evidence type="ECO:0000256" key="1">
    <source>
        <dbReference type="SAM" id="MobiDB-lite"/>
    </source>
</evidence>
<gene>
    <name evidence="2" type="ORF">A374_06296</name>
</gene>
<dbReference type="PATRIC" id="fig|1196324.3.peg.1286"/>
<protein>
    <submittedName>
        <fullName evidence="2">Uncharacterized protein</fullName>
    </submittedName>
</protein>
<dbReference type="Proteomes" id="UP000004080">
    <property type="component" value="Unassembled WGS sequence"/>
</dbReference>
<evidence type="ECO:0000313" key="2">
    <source>
        <dbReference type="EMBL" id="EIT86187.1"/>
    </source>
</evidence>
<sequence>MNDLGKSELHAGALSSRAREPDSRAEALGSRAGASDSRAGTLVSRANKSNPLSEHVQGTKKRENQELSL</sequence>
<dbReference type="AlphaFoldDB" id="I8AK39"/>
<feature type="region of interest" description="Disordered" evidence="1">
    <location>
        <begin position="1"/>
        <end position="69"/>
    </location>
</feature>
<dbReference type="STRING" id="1196324.A374_06296"/>
<evidence type="ECO:0000313" key="3">
    <source>
        <dbReference type="Proteomes" id="UP000004080"/>
    </source>
</evidence>
<accession>I8AK39</accession>
<proteinExistence type="predicted"/>
<feature type="compositionally biased region" description="Basic and acidic residues" evidence="1">
    <location>
        <begin position="60"/>
        <end position="69"/>
    </location>
</feature>
<dbReference type="EMBL" id="AKKV01000022">
    <property type="protein sequence ID" value="EIT86187.1"/>
    <property type="molecule type" value="Genomic_DNA"/>
</dbReference>
<keyword evidence="3" id="KW-1185">Reference proteome</keyword>
<reference evidence="2 3" key="1">
    <citation type="journal article" date="2012" name="J. Bacteriol.">
        <title>Genome of Bacillus macauensis ZFHKF-1, a Long-Chain-Forming Bacterium.</title>
        <authorList>
            <person name="Cai L."/>
            <person name="Zhang T."/>
        </authorList>
    </citation>
    <scope>NUCLEOTIDE SEQUENCE [LARGE SCALE GENOMIC DNA]</scope>
    <source>
        <strain evidence="2 3">ZFHKF-1</strain>
    </source>
</reference>